<dbReference type="Pfam" id="PF03466">
    <property type="entry name" value="LysR_substrate"/>
    <property type="match status" value="1"/>
</dbReference>
<dbReference type="SUPFAM" id="SSF53850">
    <property type="entry name" value="Periplasmic binding protein-like II"/>
    <property type="match status" value="1"/>
</dbReference>
<keyword evidence="2" id="KW-0805">Transcription regulation</keyword>
<dbReference type="SUPFAM" id="SSF46785">
    <property type="entry name" value="Winged helix' DNA-binding domain"/>
    <property type="match status" value="1"/>
</dbReference>
<dbReference type="PRINTS" id="PR00039">
    <property type="entry name" value="HTHLYSR"/>
</dbReference>
<dbReference type="EMBL" id="CP017634">
    <property type="protein sequence ID" value="ATW24012.1"/>
    <property type="molecule type" value="Genomic_DNA"/>
</dbReference>
<dbReference type="Proteomes" id="UP000323521">
    <property type="component" value="Chromosome"/>
</dbReference>
<dbReference type="Gene3D" id="3.40.190.290">
    <property type="match status" value="1"/>
</dbReference>
<dbReference type="Gene3D" id="1.10.10.10">
    <property type="entry name" value="Winged helix-like DNA-binding domain superfamily/Winged helix DNA-binding domain"/>
    <property type="match status" value="1"/>
</dbReference>
<organism evidence="6 7">
    <name type="scientific">Formimonas warabiya</name>
    <dbReference type="NCBI Taxonomy" id="1761012"/>
    <lineage>
        <taxon>Bacteria</taxon>
        <taxon>Bacillati</taxon>
        <taxon>Bacillota</taxon>
        <taxon>Clostridia</taxon>
        <taxon>Eubacteriales</taxon>
        <taxon>Peptococcaceae</taxon>
        <taxon>Candidatus Formimonas</taxon>
    </lineage>
</organism>
<dbReference type="InterPro" id="IPR036390">
    <property type="entry name" value="WH_DNA-bd_sf"/>
</dbReference>
<evidence type="ECO:0000313" key="6">
    <source>
        <dbReference type="EMBL" id="ATW24012.1"/>
    </source>
</evidence>
<sequence length="303" mass="34481">MDFCQLKYCLEVAKCNNFTRAADECFIAQSSLSVQISKLEAELGIRIFERTPKGVKLTKAGVVFLDFAEKVCDMEADVRNALRVYEREDDGVLTLGMVHGSSNFDLTDLIASYKQSFPFVELDIYEEESSKLMEMLQQNELDAAFISAMELPSMLKTYLLYSDEVVLIVGKNHRLADRDEIYLAELMNEPLIFSKTSSIREYLETDVLKDMRMCKKDASFNMCITHNTHISTNIGLVASGMGATMVTRKTAEKNQIRGISIIKVKPAFYRHIFLAISNNSFKFPVVKGFIQHILQTYHNLNQK</sequence>
<dbReference type="PROSITE" id="PS50931">
    <property type="entry name" value="HTH_LYSR"/>
    <property type="match status" value="1"/>
</dbReference>
<dbReference type="RefSeq" id="WP_148133185.1">
    <property type="nucleotide sequence ID" value="NZ_CP017634.1"/>
</dbReference>
<evidence type="ECO:0000259" key="5">
    <source>
        <dbReference type="PROSITE" id="PS50931"/>
    </source>
</evidence>
<dbReference type="PANTHER" id="PTHR30346">
    <property type="entry name" value="TRANSCRIPTIONAL DUAL REGULATOR HCAR-RELATED"/>
    <property type="match status" value="1"/>
</dbReference>
<dbReference type="Pfam" id="PF00126">
    <property type="entry name" value="HTH_1"/>
    <property type="match status" value="1"/>
</dbReference>
<dbReference type="OrthoDB" id="9803714at2"/>
<evidence type="ECO:0000256" key="4">
    <source>
        <dbReference type="ARBA" id="ARBA00023163"/>
    </source>
</evidence>
<gene>
    <name evidence="6" type="ORF">DCMF_03685</name>
</gene>
<dbReference type="GO" id="GO:0003700">
    <property type="term" value="F:DNA-binding transcription factor activity"/>
    <property type="evidence" value="ECO:0007669"/>
    <property type="project" value="InterPro"/>
</dbReference>
<reference evidence="6 7" key="1">
    <citation type="submission" date="2016-10" db="EMBL/GenBank/DDBJ databases">
        <title>Complete Genome Sequence of Peptococcaceae strain DCMF.</title>
        <authorList>
            <person name="Edwards R.J."/>
            <person name="Holland S.I."/>
            <person name="Deshpande N.P."/>
            <person name="Wong Y.K."/>
            <person name="Ertan H."/>
            <person name="Manefield M."/>
            <person name="Russell T.L."/>
            <person name="Lee M.J."/>
        </authorList>
    </citation>
    <scope>NUCLEOTIDE SEQUENCE [LARGE SCALE GENOMIC DNA]</scope>
    <source>
        <strain evidence="6 7">DCMF</strain>
    </source>
</reference>
<dbReference type="AlphaFoldDB" id="A0A3G1KNH0"/>
<dbReference type="FunFam" id="1.10.10.10:FF:000001">
    <property type="entry name" value="LysR family transcriptional regulator"/>
    <property type="match status" value="1"/>
</dbReference>
<feature type="domain" description="HTH lysR-type" evidence="5">
    <location>
        <begin position="1"/>
        <end position="58"/>
    </location>
</feature>
<dbReference type="GO" id="GO:0003677">
    <property type="term" value="F:DNA binding"/>
    <property type="evidence" value="ECO:0007669"/>
    <property type="project" value="UniProtKB-KW"/>
</dbReference>
<comment type="similarity">
    <text evidence="1">Belongs to the LysR transcriptional regulatory family.</text>
</comment>
<name>A0A3G1KNH0_FORW1</name>
<accession>A0A3G1KNH0</accession>
<dbReference type="PANTHER" id="PTHR30346:SF28">
    <property type="entry name" value="HTH-TYPE TRANSCRIPTIONAL REGULATOR CYNR"/>
    <property type="match status" value="1"/>
</dbReference>
<evidence type="ECO:0000256" key="3">
    <source>
        <dbReference type="ARBA" id="ARBA00023125"/>
    </source>
</evidence>
<keyword evidence="4" id="KW-0804">Transcription</keyword>
<dbReference type="CDD" id="cd05466">
    <property type="entry name" value="PBP2_LTTR_substrate"/>
    <property type="match status" value="1"/>
</dbReference>
<keyword evidence="3" id="KW-0238">DNA-binding</keyword>
<keyword evidence="7" id="KW-1185">Reference proteome</keyword>
<dbReference type="InterPro" id="IPR036388">
    <property type="entry name" value="WH-like_DNA-bd_sf"/>
</dbReference>
<evidence type="ECO:0000256" key="2">
    <source>
        <dbReference type="ARBA" id="ARBA00023015"/>
    </source>
</evidence>
<dbReference type="InterPro" id="IPR000847">
    <property type="entry name" value="LysR_HTH_N"/>
</dbReference>
<protein>
    <recommendedName>
        <fullName evidence="5">HTH lysR-type domain-containing protein</fullName>
    </recommendedName>
</protein>
<dbReference type="KEGG" id="fwa:DCMF_03685"/>
<evidence type="ECO:0000256" key="1">
    <source>
        <dbReference type="ARBA" id="ARBA00009437"/>
    </source>
</evidence>
<proteinExistence type="inferred from homology"/>
<evidence type="ECO:0000313" key="7">
    <source>
        <dbReference type="Proteomes" id="UP000323521"/>
    </source>
</evidence>
<dbReference type="GO" id="GO:0032993">
    <property type="term" value="C:protein-DNA complex"/>
    <property type="evidence" value="ECO:0007669"/>
    <property type="project" value="TreeGrafter"/>
</dbReference>
<dbReference type="InterPro" id="IPR005119">
    <property type="entry name" value="LysR_subst-bd"/>
</dbReference>